<dbReference type="AlphaFoldDB" id="A0A2T3HPN7"/>
<dbReference type="RefSeq" id="WP_107214467.1">
    <property type="nucleotide sequence ID" value="NZ_KZ686268.1"/>
</dbReference>
<evidence type="ECO:0000259" key="2">
    <source>
        <dbReference type="Pfam" id="PF01370"/>
    </source>
</evidence>
<dbReference type="PANTHER" id="PTHR11092">
    <property type="entry name" value="SUGAR NUCLEOTIDE EPIMERASE RELATED"/>
    <property type="match status" value="1"/>
</dbReference>
<dbReference type="PANTHER" id="PTHR11092:SF0">
    <property type="entry name" value="EPIMERASE FAMILY PROTEIN SDR39U1"/>
    <property type="match status" value="1"/>
</dbReference>
<dbReference type="SUPFAM" id="SSF51735">
    <property type="entry name" value="NAD(P)-binding Rossmann-fold domains"/>
    <property type="match status" value="1"/>
</dbReference>
<dbReference type="OrthoDB" id="9801773at2"/>
<dbReference type="InterPro" id="IPR013549">
    <property type="entry name" value="DUF1731"/>
</dbReference>
<proteinExistence type="inferred from homology"/>
<feature type="domain" description="DUF1731" evidence="3">
    <location>
        <begin position="253"/>
        <end position="299"/>
    </location>
</feature>
<protein>
    <submittedName>
        <fullName evidence="4">TIGR01777 family protein</fullName>
    </submittedName>
</protein>
<evidence type="ECO:0000313" key="4">
    <source>
        <dbReference type="EMBL" id="PST84367.1"/>
    </source>
</evidence>
<accession>A0A2T3HPN7</accession>
<comment type="caution">
    <text evidence="4">The sequence shown here is derived from an EMBL/GenBank/DDBJ whole genome shotgun (WGS) entry which is preliminary data.</text>
</comment>
<dbReference type="EMBL" id="PYLS01000004">
    <property type="protein sequence ID" value="PST84367.1"/>
    <property type="molecule type" value="Genomic_DNA"/>
</dbReference>
<reference evidence="4 5" key="1">
    <citation type="submission" date="2018-03" db="EMBL/GenBank/DDBJ databases">
        <authorList>
            <person name="Keele B.F."/>
        </authorList>
    </citation>
    <scope>NUCLEOTIDE SEQUENCE [LARGE SCALE GENOMIC DNA]</scope>
    <source>
        <strain evidence="4 5">YL28-9</strain>
    </source>
</reference>
<gene>
    <name evidence="4" type="ORF">C7T94_06550</name>
</gene>
<comment type="similarity">
    <text evidence="1">Belongs to the NAD(P)-dependent epimerase/dehydratase family. SDR39U1 subfamily.</text>
</comment>
<evidence type="ECO:0000313" key="5">
    <source>
        <dbReference type="Proteomes" id="UP000240912"/>
    </source>
</evidence>
<evidence type="ECO:0000256" key="1">
    <source>
        <dbReference type="ARBA" id="ARBA00009353"/>
    </source>
</evidence>
<feature type="domain" description="NAD-dependent epimerase/dehydratase" evidence="2">
    <location>
        <begin position="5"/>
        <end position="225"/>
    </location>
</feature>
<dbReference type="NCBIfam" id="TIGR01777">
    <property type="entry name" value="yfcH"/>
    <property type="match status" value="1"/>
</dbReference>
<dbReference type="InterPro" id="IPR010099">
    <property type="entry name" value="SDR39U1"/>
</dbReference>
<dbReference type="Proteomes" id="UP000240912">
    <property type="component" value="Unassembled WGS sequence"/>
</dbReference>
<name>A0A2T3HPN7_9SPHI</name>
<evidence type="ECO:0000259" key="3">
    <source>
        <dbReference type="Pfam" id="PF08338"/>
    </source>
</evidence>
<sequence>MSERVLITGASGLIGRELISQLLDKGHEVAVLSRKPAQNALYKTYTWDIDAGRADAAALEGVTAVIHLAGEAISKGPWTEAQKRRVIDSRVKSANLLHALVKSHGRQVTHFISASGVGFYGDCGDELLTERSPAGRDFMARCCVAWEQAAMQFKELGLRVSVLRTGVVLAEQGGALPTFALPVKLFAAAPLGSGRQWIPWLHLDDAAAAYAYLLENPHAAGIYNLCAPFPVTNKGLTRALAKQLHRPVWPFHVPRLVLKLALGERSVLPLSSTNTSAQKLLDVGFLFKFTNLQDALASIYERPPTQNNERNN</sequence>
<dbReference type="Pfam" id="PF01370">
    <property type="entry name" value="Epimerase"/>
    <property type="match status" value="1"/>
</dbReference>
<dbReference type="InterPro" id="IPR036291">
    <property type="entry name" value="NAD(P)-bd_dom_sf"/>
</dbReference>
<dbReference type="Pfam" id="PF08338">
    <property type="entry name" value="DUF1731"/>
    <property type="match status" value="1"/>
</dbReference>
<organism evidence="4 5">
    <name type="scientific">Pedobacter yulinensis</name>
    <dbReference type="NCBI Taxonomy" id="2126353"/>
    <lineage>
        <taxon>Bacteria</taxon>
        <taxon>Pseudomonadati</taxon>
        <taxon>Bacteroidota</taxon>
        <taxon>Sphingobacteriia</taxon>
        <taxon>Sphingobacteriales</taxon>
        <taxon>Sphingobacteriaceae</taxon>
        <taxon>Pedobacter</taxon>
    </lineage>
</organism>
<dbReference type="Gene3D" id="3.40.50.720">
    <property type="entry name" value="NAD(P)-binding Rossmann-like Domain"/>
    <property type="match status" value="1"/>
</dbReference>
<keyword evidence="5" id="KW-1185">Reference proteome</keyword>
<dbReference type="InterPro" id="IPR001509">
    <property type="entry name" value="Epimerase_deHydtase"/>
</dbReference>